<feature type="region of interest" description="Disordered" evidence="1">
    <location>
        <begin position="29"/>
        <end position="79"/>
    </location>
</feature>
<accession>A0ABU2AQY9</accession>
<dbReference type="Proteomes" id="UP001183604">
    <property type="component" value="Unassembled WGS sequence"/>
</dbReference>
<dbReference type="EMBL" id="JAVDYD010000001">
    <property type="protein sequence ID" value="MDR7339615.1"/>
    <property type="molecule type" value="Genomic_DNA"/>
</dbReference>
<feature type="compositionally biased region" description="Polar residues" evidence="1">
    <location>
        <begin position="29"/>
        <end position="55"/>
    </location>
</feature>
<protein>
    <submittedName>
        <fullName evidence="2">Uncharacterized protein</fullName>
    </submittedName>
</protein>
<keyword evidence="3" id="KW-1185">Reference proteome</keyword>
<reference evidence="2 3" key="1">
    <citation type="submission" date="2023-07" db="EMBL/GenBank/DDBJ databases">
        <title>Sequencing the genomes of 1000 actinobacteria strains.</title>
        <authorList>
            <person name="Klenk H.-P."/>
        </authorList>
    </citation>
    <scope>NUCLEOTIDE SEQUENCE [LARGE SCALE GENOMIC DNA]</scope>
    <source>
        <strain evidence="2 3">DSM 44724</strain>
    </source>
</reference>
<evidence type="ECO:0000313" key="3">
    <source>
        <dbReference type="Proteomes" id="UP001183604"/>
    </source>
</evidence>
<organism evidence="2 3">
    <name type="scientific">Glycomyces lechevalierae</name>
    <dbReference type="NCBI Taxonomy" id="256034"/>
    <lineage>
        <taxon>Bacteria</taxon>
        <taxon>Bacillati</taxon>
        <taxon>Actinomycetota</taxon>
        <taxon>Actinomycetes</taxon>
        <taxon>Glycomycetales</taxon>
        <taxon>Glycomycetaceae</taxon>
        <taxon>Glycomyces</taxon>
    </lineage>
</organism>
<sequence length="121" mass="13889">MGWFLRFTLARIRGLADRYLCAEAQFPKSTTRPWPESTSPLTPEQDTSSEPTQPTILDRITPPEPSTPTAAPQLKAPPYSTRLGNLYQVRADGRRYSLIPKWAMNPKDWKRFTDLIQERAQ</sequence>
<comment type="caution">
    <text evidence="2">The sequence shown here is derived from an EMBL/GenBank/DDBJ whole genome shotgun (WGS) entry which is preliminary data.</text>
</comment>
<gene>
    <name evidence="2" type="ORF">J2S69_003334</name>
</gene>
<evidence type="ECO:0000256" key="1">
    <source>
        <dbReference type="SAM" id="MobiDB-lite"/>
    </source>
</evidence>
<name>A0ABU2AQY9_9ACTN</name>
<proteinExistence type="predicted"/>
<evidence type="ECO:0000313" key="2">
    <source>
        <dbReference type="EMBL" id="MDR7339615.1"/>
    </source>
</evidence>